<feature type="region of interest" description="Disordered" evidence="1">
    <location>
        <begin position="1"/>
        <end position="222"/>
    </location>
</feature>
<organism evidence="2 3">
    <name type="scientific">Actinomyces viscosus C505</name>
    <dbReference type="NCBI Taxonomy" id="562973"/>
    <lineage>
        <taxon>Bacteria</taxon>
        <taxon>Bacillati</taxon>
        <taxon>Actinomycetota</taxon>
        <taxon>Actinomycetes</taxon>
        <taxon>Actinomycetales</taxon>
        <taxon>Actinomycetaceae</taxon>
        <taxon>Actinomyces</taxon>
    </lineage>
</organism>
<name>T5LWZ5_ACTVI</name>
<feature type="compositionally biased region" description="Gly residues" evidence="1">
    <location>
        <begin position="1"/>
        <end position="16"/>
    </location>
</feature>
<feature type="compositionally biased region" description="Low complexity" evidence="1">
    <location>
        <begin position="56"/>
        <end position="78"/>
    </location>
</feature>
<dbReference type="HOGENOM" id="CLU_1247604_0_0_11"/>
<accession>T5LWZ5</accession>
<feature type="compositionally biased region" description="Low complexity" evidence="1">
    <location>
        <begin position="110"/>
        <end position="129"/>
    </location>
</feature>
<feature type="non-terminal residue" evidence="2">
    <location>
        <position position="1"/>
    </location>
</feature>
<dbReference type="Proteomes" id="UP000004668">
    <property type="component" value="Unassembled WGS sequence"/>
</dbReference>
<proteinExistence type="predicted"/>
<feature type="compositionally biased region" description="Basic and acidic residues" evidence="1">
    <location>
        <begin position="130"/>
        <end position="139"/>
    </location>
</feature>
<feature type="compositionally biased region" description="Low complexity" evidence="1">
    <location>
        <begin position="184"/>
        <end position="200"/>
    </location>
</feature>
<gene>
    <name evidence="2" type="ORF">HMPREF0059_02721</name>
</gene>
<dbReference type="AlphaFoldDB" id="T5LWZ5"/>
<evidence type="ECO:0000313" key="3">
    <source>
        <dbReference type="Proteomes" id="UP000004668"/>
    </source>
</evidence>
<evidence type="ECO:0000313" key="2">
    <source>
        <dbReference type="EMBL" id="EQM96846.1"/>
    </source>
</evidence>
<feature type="compositionally biased region" description="Low complexity" evidence="1">
    <location>
        <begin position="17"/>
        <end position="40"/>
    </location>
</feature>
<evidence type="ECO:0000256" key="1">
    <source>
        <dbReference type="SAM" id="MobiDB-lite"/>
    </source>
</evidence>
<reference evidence="3" key="1">
    <citation type="submission" date="2010-02" db="EMBL/GenBank/DDBJ databases">
        <title>The Genome Sequence of Prevotella oris strain C735.</title>
        <authorList>
            <consortium name="The Broad Institute Genome Sequencing Platform"/>
            <person name="Ward D."/>
            <person name="Feldgarden M."/>
            <person name="Earl A."/>
            <person name="Young S.K."/>
            <person name="Zeng Q."/>
            <person name="Koehrsen M."/>
            <person name="Alvarado L."/>
            <person name="Berlin A."/>
            <person name="Bochicchio J."/>
            <person name="Borenstein D."/>
            <person name="Chapman S.B."/>
            <person name="Chen Z."/>
            <person name="Engels R."/>
            <person name="Freedman E."/>
            <person name="Gellesch M."/>
            <person name="Goldberg J."/>
            <person name="Griggs A."/>
            <person name="Gujja S."/>
            <person name="Heilman E."/>
            <person name="Heiman D."/>
            <person name="Hepburn T."/>
            <person name="Howarth C."/>
            <person name="Jen D."/>
            <person name="Larson L."/>
            <person name="Mehta T."/>
            <person name="Park D."/>
            <person name="Pearson M."/>
            <person name="Roberts A."/>
            <person name="Saif S."/>
            <person name="Shea T."/>
            <person name="Shenoy N."/>
            <person name="Sisk P."/>
            <person name="Stolte C."/>
            <person name="Sykes S."/>
            <person name="Thomson T."/>
            <person name="Walk T."/>
            <person name="White J."/>
            <person name="Yandava C."/>
            <person name="Sibley C.D."/>
            <person name="Field T.R."/>
            <person name="Grinwis M."/>
            <person name="Eshaghurshan C.S."/>
            <person name="Surette M.G."/>
            <person name="Haas B."/>
            <person name="Nusbaum C."/>
            <person name="Birren B."/>
        </authorList>
    </citation>
    <scope>NUCLEOTIDE SEQUENCE [LARGE SCALE GENOMIC DNA]</scope>
    <source>
        <strain evidence="3">C505</strain>
    </source>
</reference>
<reference evidence="2 3" key="2">
    <citation type="submission" date="2011-10" db="EMBL/GenBank/DDBJ databases">
        <title>The Genome Sequence of Actinomyces viscosus C505.</title>
        <authorList>
            <consortium name="The Broad Institute Genome Sequencing Platform"/>
            <consortium name="The Broad Institute Genome Sequencing Center for Infectious Disease"/>
            <person name="Earl A."/>
            <person name="Ward D."/>
            <person name="Feldgarden M."/>
            <person name="Gevers D."/>
            <person name="Sibley C.D."/>
            <person name="Field T.R."/>
            <person name="Grinwis M."/>
            <person name="Eshaghurshan C.S."/>
            <person name="Surette M.G."/>
            <person name="Young S.K."/>
            <person name="Zeng Q."/>
            <person name="Gargeya S."/>
            <person name="Fitzgerald M."/>
            <person name="Haas B."/>
            <person name="Abouelleil A."/>
            <person name="Alvarado L."/>
            <person name="Arachchi H.M."/>
            <person name="Berlin A."/>
            <person name="Brown A."/>
            <person name="Chapman S.B."/>
            <person name="Chen Z."/>
            <person name="Dunbar C."/>
            <person name="Freedman E."/>
            <person name="Gearin G."/>
            <person name="Goldberg J."/>
            <person name="Griggs A."/>
            <person name="Gujja S."/>
            <person name="Heiman D."/>
            <person name="Howarth C."/>
            <person name="Larson L."/>
            <person name="Lui A."/>
            <person name="MacDonald P.J.P."/>
            <person name="Montmayeur A."/>
            <person name="Murphy C."/>
            <person name="Neiman D."/>
            <person name="Pearson M."/>
            <person name="Priest M."/>
            <person name="Roberts A."/>
            <person name="Saif S."/>
            <person name="Shea T."/>
            <person name="Shenoy N."/>
            <person name="Sisk P."/>
            <person name="Stolte C."/>
            <person name="Sykes S."/>
            <person name="Wortman J."/>
            <person name="Nusbaum C."/>
            <person name="Birren B."/>
        </authorList>
    </citation>
    <scope>NUCLEOTIDE SEQUENCE [LARGE SCALE GENOMIC DNA]</scope>
    <source>
        <strain evidence="2 3">C505</strain>
    </source>
</reference>
<dbReference type="EMBL" id="ACRE02000058">
    <property type="protein sequence ID" value="EQM96846.1"/>
    <property type="molecule type" value="Genomic_DNA"/>
</dbReference>
<protein>
    <submittedName>
        <fullName evidence="2">Uncharacterized protein</fullName>
    </submittedName>
</protein>
<sequence length="222" mass="21027">GAGHGGPQGFDGGGAPDAGPSGPGPQAGAFDSAGSAASSGEQDVNGIGTHSGGQGPAEAAAPAVVSSAGGSGDSAADAVLHGSTGEPVAASAPDPQALATHDPTSTAHVAAAPLMARRRSPSAAAPARPTDIEPADRPGVHRPVSTTWDDGSPIPEPPPEDDWGADPYAEDSGYVSGALSVDEPSGSAGHSAAPAPAAVAQETATSPEPQPVQAGVDPAAPT</sequence>
<comment type="caution">
    <text evidence="2">The sequence shown here is derived from an EMBL/GenBank/DDBJ whole genome shotgun (WGS) entry which is preliminary data.</text>
</comment>
<feature type="non-terminal residue" evidence="2">
    <location>
        <position position="222"/>
    </location>
</feature>